<dbReference type="KEGG" id="dsh:Dshi_0782"/>
<protein>
    <submittedName>
        <fullName evidence="5">Tetratricopeptide TPR_2 repeat protein</fullName>
    </submittedName>
</protein>
<dbReference type="eggNOG" id="COG0457">
    <property type="taxonomic scope" value="Bacteria"/>
</dbReference>
<sequence length="188" mass="20157">MMTGIVQRLNAAFAAGFLCVALAGGAVQAQSADVETLMERLQAPDLQNWEAVERRIYDAWSQSGSPAADLLLDRGRDAMEAQNYDAAIEHLTALTDHAPDFAEGWYARATAYFLADLYGPALSDLARALTLNPQHFGALSGVGRILSEMGEPEAALAAFQAAKAIHPKRPDISEAIESLERELGGQSL</sequence>
<keyword evidence="2 3" id="KW-0802">TPR repeat</keyword>
<dbReference type="PROSITE" id="PS50005">
    <property type="entry name" value="TPR"/>
    <property type="match status" value="1"/>
</dbReference>
<keyword evidence="4" id="KW-0732">Signal</keyword>
<dbReference type="SMART" id="SM00028">
    <property type="entry name" value="TPR"/>
    <property type="match status" value="3"/>
</dbReference>
<dbReference type="EMBL" id="CP000830">
    <property type="protein sequence ID" value="ABV92527.1"/>
    <property type="molecule type" value="Genomic_DNA"/>
</dbReference>
<dbReference type="AlphaFoldDB" id="A8LQY4"/>
<dbReference type="SUPFAM" id="SSF48452">
    <property type="entry name" value="TPR-like"/>
    <property type="match status" value="1"/>
</dbReference>
<gene>
    <name evidence="5" type="ordered locus">Dshi_0782</name>
</gene>
<evidence type="ECO:0000256" key="1">
    <source>
        <dbReference type="ARBA" id="ARBA00022737"/>
    </source>
</evidence>
<dbReference type="Pfam" id="PF14559">
    <property type="entry name" value="TPR_19"/>
    <property type="match status" value="1"/>
</dbReference>
<dbReference type="PANTHER" id="PTHR45831:SF2">
    <property type="entry name" value="LD24721P"/>
    <property type="match status" value="1"/>
</dbReference>
<dbReference type="GO" id="GO:0006620">
    <property type="term" value="P:post-translational protein targeting to endoplasmic reticulum membrane"/>
    <property type="evidence" value="ECO:0007669"/>
    <property type="project" value="TreeGrafter"/>
</dbReference>
<dbReference type="InterPro" id="IPR011990">
    <property type="entry name" value="TPR-like_helical_dom_sf"/>
</dbReference>
<evidence type="ECO:0000256" key="4">
    <source>
        <dbReference type="SAM" id="SignalP"/>
    </source>
</evidence>
<dbReference type="InterPro" id="IPR047150">
    <property type="entry name" value="SGT"/>
</dbReference>
<dbReference type="STRING" id="398580.Dshi_0782"/>
<dbReference type="PANTHER" id="PTHR45831">
    <property type="entry name" value="LD24721P"/>
    <property type="match status" value="1"/>
</dbReference>
<proteinExistence type="predicted"/>
<dbReference type="Pfam" id="PF13432">
    <property type="entry name" value="TPR_16"/>
    <property type="match status" value="1"/>
</dbReference>
<dbReference type="HOGENOM" id="CLU_079829_3_0_5"/>
<dbReference type="Proteomes" id="UP000006833">
    <property type="component" value="Chromosome"/>
</dbReference>
<keyword evidence="1" id="KW-0677">Repeat</keyword>
<evidence type="ECO:0000313" key="6">
    <source>
        <dbReference type="Proteomes" id="UP000006833"/>
    </source>
</evidence>
<evidence type="ECO:0000313" key="5">
    <source>
        <dbReference type="EMBL" id="ABV92527.1"/>
    </source>
</evidence>
<organism evidence="5 6">
    <name type="scientific">Dinoroseobacter shibae (strain DSM 16493 / NCIMB 14021 / DFL 12)</name>
    <dbReference type="NCBI Taxonomy" id="398580"/>
    <lineage>
        <taxon>Bacteria</taxon>
        <taxon>Pseudomonadati</taxon>
        <taxon>Pseudomonadota</taxon>
        <taxon>Alphaproteobacteria</taxon>
        <taxon>Rhodobacterales</taxon>
        <taxon>Roseobacteraceae</taxon>
        <taxon>Dinoroseobacter</taxon>
    </lineage>
</organism>
<dbReference type="GO" id="GO:0072380">
    <property type="term" value="C:TRC complex"/>
    <property type="evidence" value="ECO:0007669"/>
    <property type="project" value="TreeGrafter"/>
</dbReference>
<name>A8LQY4_DINSH</name>
<keyword evidence="6" id="KW-1185">Reference proteome</keyword>
<dbReference type="InterPro" id="IPR019734">
    <property type="entry name" value="TPR_rpt"/>
</dbReference>
<feature type="signal peptide" evidence="4">
    <location>
        <begin position="1"/>
        <end position="29"/>
    </location>
</feature>
<evidence type="ECO:0000256" key="3">
    <source>
        <dbReference type="PROSITE-ProRule" id="PRU00339"/>
    </source>
</evidence>
<feature type="repeat" description="TPR" evidence="3">
    <location>
        <begin position="102"/>
        <end position="135"/>
    </location>
</feature>
<feature type="chain" id="PRO_5002723041" evidence="4">
    <location>
        <begin position="30"/>
        <end position="188"/>
    </location>
</feature>
<dbReference type="GO" id="GO:0016020">
    <property type="term" value="C:membrane"/>
    <property type="evidence" value="ECO:0007669"/>
    <property type="project" value="TreeGrafter"/>
</dbReference>
<dbReference type="Gene3D" id="1.25.40.10">
    <property type="entry name" value="Tetratricopeptide repeat domain"/>
    <property type="match status" value="1"/>
</dbReference>
<reference evidence="6" key="1">
    <citation type="journal article" date="2010" name="ISME J.">
        <title>The complete genome sequence of the algal symbiont Dinoroseobacter shibae: a hitchhiker's guide to life in the sea.</title>
        <authorList>
            <person name="Wagner-Dobler I."/>
            <person name="Ballhausen B."/>
            <person name="Berger M."/>
            <person name="Brinkhoff T."/>
            <person name="Buchholz I."/>
            <person name="Bunk B."/>
            <person name="Cypionka H."/>
            <person name="Daniel R."/>
            <person name="Drepper T."/>
            <person name="Gerdts G."/>
            <person name="Hahnke S."/>
            <person name="Han C."/>
            <person name="Jahn D."/>
            <person name="Kalhoefer D."/>
            <person name="Kiss H."/>
            <person name="Klenk H.P."/>
            <person name="Kyrpides N."/>
            <person name="Liebl W."/>
            <person name="Liesegang H."/>
            <person name="Meincke L."/>
            <person name="Pati A."/>
            <person name="Petersen J."/>
            <person name="Piekarski T."/>
            <person name="Pommerenke C."/>
            <person name="Pradella S."/>
            <person name="Pukall R."/>
            <person name="Rabus R."/>
            <person name="Stackebrandt E."/>
            <person name="Thole S."/>
            <person name="Thompson L."/>
            <person name="Tielen P."/>
            <person name="Tomasch J."/>
            <person name="von Jan M."/>
            <person name="Wanphrut N."/>
            <person name="Wichels A."/>
            <person name="Zech H."/>
            <person name="Simon M."/>
        </authorList>
    </citation>
    <scope>NUCLEOTIDE SEQUENCE [LARGE SCALE GENOMIC DNA]</scope>
    <source>
        <strain evidence="6">DSM 16493 / NCIMB 14021 / DFL 12</strain>
    </source>
</reference>
<accession>A8LQY4</accession>
<dbReference type="GO" id="GO:0060090">
    <property type="term" value="F:molecular adaptor activity"/>
    <property type="evidence" value="ECO:0007669"/>
    <property type="project" value="TreeGrafter"/>
</dbReference>
<evidence type="ECO:0000256" key="2">
    <source>
        <dbReference type="ARBA" id="ARBA00022803"/>
    </source>
</evidence>